<dbReference type="EMBL" id="JAMXLR010000026">
    <property type="protein sequence ID" value="MCO6043874.1"/>
    <property type="molecule type" value="Genomic_DNA"/>
</dbReference>
<evidence type="ECO:0000313" key="2">
    <source>
        <dbReference type="EMBL" id="MCO6043874.1"/>
    </source>
</evidence>
<keyword evidence="1" id="KW-0812">Transmembrane</keyword>
<keyword evidence="1" id="KW-1133">Transmembrane helix</keyword>
<comment type="caution">
    <text evidence="2">The sequence shown here is derived from an EMBL/GenBank/DDBJ whole genome shotgun (WGS) entry which is preliminary data.</text>
</comment>
<feature type="transmembrane region" description="Helical" evidence="1">
    <location>
        <begin position="438"/>
        <end position="458"/>
    </location>
</feature>
<gene>
    <name evidence="2" type="ORF">NG895_08130</name>
</gene>
<feature type="transmembrane region" description="Helical" evidence="1">
    <location>
        <begin position="286"/>
        <end position="303"/>
    </location>
</feature>
<feature type="transmembrane region" description="Helical" evidence="1">
    <location>
        <begin position="315"/>
        <end position="339"/>
    </location>
</feature>
<keyword evidence="1" id="KW-0472">Membrane</keyword>
<evidence type="ECO:0008006" key="4">
    <source>
        <dbReference type="Google" id="ProtNLM"/>
    </source>
</evidence>
<evidence type="ECO:0000313" key="3">
    <source>
        <dbReference type="Proteomes" id="UP001155241"/>
    </source>
</evidence>
<name>A0A9X2JIG1_9BACT</name>
<organism evidence="2 3">
    <name type="scientific">Aeoliella straminimaris</name>
    <dbReference type="NCBI Taxonomy" id="2954799"/>
    <lineage>
        <taxon>Bacteria</taxon>
        <taxon>Pseudomonadati</taxon>
        <taxon>Planctomycetota</taxon>
        <taxon>Planctomycetia</taxon>
        <taxon>Pirellulales</taxon>
        <taxon>Lacipirellulaceae</taxon>
        <taxon>Aeoliella</taxon>
    </lineage>
</organism>
<proteinExistence type="predicted"/>
<sequence length="493" mass="52219">MFFVSPARGCGFAMTTDATIRTQCPGCQAKFRVGGEHVGRRTRCPHCRAPFEVQPIARGPAAVSPIVQPEVVVAEQPPEVTHVGVNCRLCGTRMYGRLDQVGQPLKCPDCYTETTLPPPKPKTKQAVPAAMLGDQYELYEGDDQPWGVTLAASQAEMLPVHCELCGTLQYVPPEMVGSVAICPDCDHGTRVRPGKPKPAAKDLGADLEIEPPQVTAEMATPSAPPIYSRLHEFDSLSEQEKEERMSRVATNRKARPQMPRLPLLTGWGAFLASSGVVARWLGLSAWFSAAAALAVFAFNIIFTGGPYGAVAGLPLLCAAGAVAALCSACCAATAITIVTESSEGNDQMTAWPTINPIDWLGEALYIMVAGLVATAPGYLLVQVSGAPSWAVLGGMLVSGWLLYPIVQLSTLEASAPFALIMPGVLGSLGRCSGTWTTFYLVSGAMAAVMVLAVALLAWMGPYALLAASVPIVGAAGAYYRLLGRLAWRIREES</sequence>
<accession>A0A9X2JIG1</accession>
<feature type="transmembrane region" description="Helical" evidence="1">
    <location>
        <begin position="261"/>
        <end position="280"/>
    </location>
</feature>
<keyword evidence="3" id="KW-1185">Reference proteome</keyword>
<feature type="transmembrane region" description="Helical" evidence="1">
    <location>
        <begin position="359"/>
        <end position="381"/>
    </location>
</feature>
<dbReference type="RefSeq" id="WP_252851976.1">
    <property type="nucleotide sequence ID" value="NZ_JAMXLR010000026.1"/>
</dbReference>
<protein>
    <recommendedName>
        <fullName evidence="4">MJ0042 family finger-like domain-containing protein</fullName>
    </recommendedName>
</protein>
<dbReference type="AlphaFoldDB" id="A0A9X2JIG1"/>
<feature type="transmembrane region" description="Helical" evidence="1">
    <location>
        <begin position="464"/>
        <end position="482"/>
    </location>
</feature>
<dbReference type="Gene3D" id="2.20.28.160">
    <property type="match status" value="1"/>
</dbReference>
<evidence type="ECO:0000256" key="1">
    <source>
        <dbReference type="SAM" id="Phobius"/>
    </source>
</evidence>
<feature type="transmembrane region" description="Helical" evidence="1">
    <location>
        <begin position="413"/>
        <end position="431"/>
    </location>
</feature>
<feature type="transmembrane region" description="Helical" evidence="1">
    <location>
        <begin position="388"/>
        <end position="407"/>
    </location>
</feature>
<dbReference type="Proteomes" id="UP001155241">
    <property type="component" value="Unassembled WGS sequence"/>
</dbReference>
<reference evidence="2" key="1">
    <citation type="submission" date="2022-06" db="EMBL/GenBank/DDBJ databases">
        <title>Aeoliella straminimaris, a novel planctomycete from sediments.</title>
        <authorList>
            <person name="Vitorino I.R."/>
            <person name="Lage O.M."/>
        </authorList>
    </citation>
    <scope>NUCLEOTIDE SEQUENCE</scope>
    <source>
        <strain evidence="2">ICT_H6.2</strain>
    </source>
</reference>